<dbReference type="InterPro" id="IPR029063">
    <property type="entry name" value="SAM-dependent_MTases_sf"/>
</dbReference>
<organism evidence="7 8">
    <name type="scientific">Mitosporidium daphniae</name>
    <dbReference type="NCBI Taxonomy" id="1485682"/>
    <lineage>
        <taxon>Eukaryota</taxon>
        <taxon>Fungi</taxon>
        <taxon>Fungi incertae sedis</taxon>
        <taxon>Microsporidia</taxon>
        <taxon>Mitosporidium</taxon>
    </lineage>
</organism>
<gene>
    <name evidence="7" type="ORF">DI09_68p100</name>
</gene>
<evidence type="ECO:0000256" key="4">
    <source>
        <dbReference type="ARBA" id="ARBA00022884"/>
    </source>
</evidence>
<name>A0A098VN49_9MICR</name>
<feature type="domain" description="SAM-dependent MTase RsmB/NOP-type" evidence="6">
    <location>
        <begin position="12"/>
        <end position="362"/>
    </location>
</feature>
<feature type="binding site" evidence="5">
    <location>
        <position position="139"/>
    </location>
    <ligand>
        <name>S-adenosyl-L-methionine</name>
        <dbReference type="ChEBI" id="CHEBI:59789"/>
    </ligand>
</feature>
<dbReference type="RefSeq" id="XP_013236929.1">
    <property type="nucleotide sequence ID" value="XM_013381475.1"/>
</dbReference>
<dbReference type="InterPro" id="IPR023267">
    <property type="entry name" value="RCMT"/>
</dbReference>
<feature type="active site" description="Nucleophile" evidence="5">
    <location>
        <position position="291"/>
    </location>
</feature>
<evidence type="ECO:0000256" key="5">
    <source>
        <dbReference type="PROSITE-ProRule" id="PRU01023"/>
    </source>
</evidence>
<dbReference type="CDD" id="cd02440">
    <property type="entry name" value="AdoMet_MTases"/>
    <property type="match status" value="1"/>
</dbReference>
<evidence type="ECO:0000313" key="7">
    <source>
        <dbReference type="EMBL" id="KGG50502.1"/>
    </source>
</evidence>
<keyword evidence="2 5" id="KW-0808">Transferase</keyword>
<dbReference type="AlphaFoldDB" id="A0A098VN49"/>
<dbReference type="VEuPathDB" id="MicrosporidiaDB:DI09_68p100"/>
<proteinExistence type="inferred from homology"/>
<comment type="caution">
    <text evidence="7">The sequence shown here is derived from an EMBL/GenBank/DDBJ whole genome shotgun (WGS) entry which is preliminary data.</text>
</comment>
<dbReference type="InterPro" id="IPR049560">
    <property type="entry name" value="MeTrfase_RsmB-F_NOP2_cat"/>
</dbReference>
<keyword evidence="8" id="KW-1185">Reference proteome</keyword>
<keyword evidence="3 5" id="KW-0949">S-adenosyl-L-methionine</keyword>
<evidence type="ECO:0000313" key="8">
    <source>
        <dbReference type="Proteomes" id="UP000029725"/>
    </source>
</evidence>
<evidence type="ECO:0000256" key="3">
    <source>
        <dbReference type="ARBA" id="ARBA00022691"/>
    </source>
</evidence>
<dbReference type="GO" id="GO:0001510">
    <property type="term" value="P:RNA methylation"/>
    <property type="evidence" value="ECO:0007669"/>
    <property type="project" value="InterPro"/>
</dbReference>
<dbReference type="PANTHER" id="PTHR22807">
    <property type="entry name" value="NOP2 YEAST -RELATED NOL1/NOP2/FMU SUN DOMAIN-CONTAINING"/>
    <property type="match status" value="1"/>
</dbReference>
<evidence type="ECO:0000256" key="1">
    <source>
        <dbReference type="ARBA" id="ARBA00022603"/>
    </source>
</evidence>
<dbReference type="PANTHER" id="PTHR22807:SF16">
    <property type="entry name" value="SAM-DEPENDENT MTASE RSMB_NOP-TYPE DOMAIN-CONTAINING PROTEIN"/>
    <property type="match status" value="1"/>
</dbReference>
<feature type="binding site" evidence="5">
    <location>
        <position position="228"/>
    </location>
    <ligand>
        <name>S-adenosyl-L-methionine</name>
        <dbReference type="ChEBI" id="CHEBI:59789"/>
    </ligand>
</feature>
<comment type="caution">
    <text evidence="5">Lacks conserved residue(s) required for the propagation of feature annotation.</text>
</comment>
<feature type="binding site" evidence="5">
    <location>
        <position position="166"/>
    </location>
    <ligand>
        <name>S-adenosyl-L-methionine</name>
        <dbReference type="ChEBI" id="CHEBI:59789"/>
    </ligand>
</feature>
<dbReference type="EMBL" id="JMKJ01000577">
    <property type="protein sequence ID" value="KGG50502.1"/>
    <property type="molecule type" value="Genomic_DNA"/>
</dbReference>
<dbReference type="PRINTS" id="PR02008">
    <property type="entry name" value="RCMTFAMILY"/>
</dbReference>
<dbReference type="GeneID" id="25260603"/>
<evidence type="ECO:0000259" key="6">
    <source>
        <dbReference type="PROSITE" id="PS51686"/>
    </source>
</evidence>
<dbReference type="InterPro" id="IPR001678">
    <property type="entry name" value="MeTrfase_RsmB-F_NOP2_dom"/>
</dbReference>
<dbReference type="GO" id="GO:0003723">
    <property type="term" value="F:RNA binding"/>
    <property type="evidence" value="ECO:0007669"/>
    <property type="project" value="UniProtKB-UniRule"/>
</dbReference>
<dbReference type="HOGENOM" id="CLU_039793_1_0_1"/>
<dbReference type="Pfam" id="PF01189">
    <property type="entry name" value="Methyltr_RsmB-F"/>
    <property type="match status" value="2"/>
</dbReference>
<comment type="similarity">
    <text evidence="5">Belongs to the class I-like SAM-binding methyltransferase superfamily. RsmB/NOP family.</text>
</comment>
<keyword evidence="1 5" id="KW-0489">Methyltransferase</keyword>
<accession>A0A098VN49</accession>
<dbReference type="PROSITE" id="PS51686">
    <property type="entry name" value="SAM_MT_RSMB_NOP"/>
    <property type="match status" value="1"/>
</dbReference>
<keyword evidence="4 5" id="KW-0694">RNA-binding</keyword>
<dbReference type="GO" id="GO:0008173">
    <property type="term" value="F:RNA methyltransferase activity"/>
    <property type="evidence" value="ECO:0007669"/>
    <property type="project" value="InterPro"/>
</dbReference>
<dbReference type="OrthoDB" id="6093671at2759"/>
<dbReference type="SUPFAM" id="SSF53335">
    <property type="entry name" value="S-adenosyl-L-methionine-dependent methyltransferases"/>
    <property type="match status" value="1"/>
</dbReference>
<evidence type="ECO:0000256" key="2">
    <source>
        <dbReference type="ARBA" id="ARBA00022679"/>
    </source>
</evidence>
<sequence length="362" mass="40498">MTGPLPAFFLDFLSRNNLSSAPYFHEVLANIPRSFTINSLCQDTCEESILKHFPDAKKYHLSDSLAWFEMDPSINIGSSLPFKQGKIFSMDFPSIFAIWILDIQAHDHVLDMCCAPGLKLSLAASIIGTSGVGSVTGIDISAHRLRDATSLVKKIKVPKCRLFKGDSTNVLAEKIGIAIPENQLCKPDNFIAKEFHLQVKKPFYSTSQYRKRRCYYQEVPAYDKIILDAQCTHDGSIKHVLKSLSPCGANTNPQPYWTDVNETNTIETQKSLLKSAFSLLRVGGMLVYCTCSRTQAQNENVIKDFLAQEKSAFLLPVPYVYQLKDLHPVHLVEIVEGAACAIRFEPESSRSNGFFICLMSKN</sequence>
<dbReference type="Gene3D" id="3.40.50.150">
    <property type="entry name" value="Vaccinia Virus protein VP39"/>
    <property type="match status" value="1"/>
</dbReference>
<dbReference type="Proteomes" id="UP000029725">
    <property type="component" value="Unassembled WGS sequence"/>
</dbReference>
<protein>
    <recommendedName>
        <fullName evidence="6">SAM-dependent MTase RsmB/NOP-type domain-containing protein</fullName>
    </recommendedName>
</protein>
<reference evidence="7 8" key="1">
    <citation type="submission" date="2014-04" db="EMBL/GenBank/DDBJ databases">
        <title>A new species of microsporidia sheds light on the evolution of extreme parasitism.</title>
        <authorList>
            <person name="Haag K.L."/>
            <person name="James T.Y."/>
            <person name="Larsson R."/>
            <person name="Schaer T.M."/>
            <person name="Refardt D."/>
            <person name="Pombert J.-F."/>
            <person name="Ebert D."/>
        </authorList>
    </citation>
    <scope>NUCLEOTIDE SEQUENCE [LARGE SCALE GENOMIC DNA]</scope>
    <source>
        <strain evidence="7 8">UGP3</strain>
        <tissue evidence="7">Spores</tissue>
    </source>
</reference>